<feature type="compositionally biased region" description="Basic residues" evidence="1">
    <location>
        <begin position="1"/>
        <end position="11"/>
    </location>
</feature>
<feature type="compositionally biased region" description="Basic and acidic residues" evidence="1">
    <location>
        <begin position="36"/>
        <end position="53"/>
    </location>
</feature>
<gene>
    <name evidence="2" type="ORF">PLEOSDRAFT_1091991</name>
</gene>
<dbReference type="EMBL" id="KL198005">
    <property type="protein sequence ID" value="KDQ32347.1"/>
    <property type="molecule type" value="Genomic_DNA"/>
</dbReference>
<organism evidence="2 3">
    <name type="scientific">Pleurotus ostreatus (strain PC15)</name>
    <name type="common">Oyster mushroom</name>
    <dbReference type="NCBI Taxonomy" id="1137138"/>
    <lineage>
        <taxon>Eukaryota</taxon>
        <taxon>Fungi</taxon>
        <taxon>Dikarya</taxon>
        <taxon>Basidiomycota</taxon>
        <taxon>Agaricomycotina</taxon>
        <taxon>Agaricomycetes</taxon>
        <taxon>Agaricomycetidae</taxon>
        <taxon>Agaricales</taxon>
        <taxon>Pleurotineae</taxon>
        <taxon>Pleurotaceae</taxon>
        <taxon>Pleurotus</taxon>
    </lineage>
</organism>
<sequence length="129" mass="13721">MGGKQIHKHLKSGASAAASDVPSSWDGHTNGGRGSFEWRTEGKGPGAEREGDHASGGGGEVKTPARSSGLPPIELQPPSPPRHRDQQPPRGTMGMPAGLRSCPRARLTPRRSRLSLLQQDLSQFLLSTR</sequence>
<proteinExistence type="predicted"/>
<dbReference type="Proteomes" id="UP000027073">
    <property type="component" value="Unassembled WGS sequence"/>
</dbReference>
<evidence type="ECO:0000313" key="2">
    <source>
        <dbReference type="EMBL" id="KDQ32347.1"/>
    </source>
</evidence>
<dbReference type="InParanoid" id="A0A067P7H0"/>
<reference evidence="3" key="1">
    <citation type="journal article" date="2014" name="Proc. Natl. Acad. Sci. U.S.A.">
        <title>Extensive sampling of basidiomycete genomes demonstrates inadequacy of the white-rot/brown-rot paradigm for wood decay fungi.</title>
        <authorList>
            <person name="Riley R."/>
            <person name="Salamov A.A."/>
            <person name="Brown D.W."/>
            <person name="Nagy L.G."/>
            <person name="Floudas D."/>
            <person name="Held B.W."/>
            <person name="Levasseur A."/>
            <person name="Lombard V."/>
            <person name="Morin E."/>
            <person name="Otillar R."/>
            <person name="Lindquist E.A."/>
            <person name="Sun H."/>
            <person name="LaButti K.M."/>
            <person name="Schmutz J."/>
            <person name="Jabbour D."/>
            <person name="Luo H."/>
            <person name="Baker S.E."/>
            <person name="Pisabarro A.G."/>
            <person name="Walton J.D."/>
            <person name="Blanchette R.A."/>
            <person name="Henrissat B."/>
            <person name="Martin F."/>
            <person name="Cullen D."/>
            <person name="Hibbett D.S."/>
            <person name="Grigoriev I.V."/>
        </authorList>
    </citation>
    <scope>NUCLEOTIDE SEQUENCE [LARGE SCALE GENOMIC DNA]</scope>
    <source>
        <strain evidence="3">PC15</strain>
    </source>
</reference>
<evidence type="ECO:0000256" key="1">
    <source>
        <dbReference type="SAM" id="MobiDB-lite"/>
    </source>
</evidence>
<name>A0A067P7H0_PLEO1</name>
<dbReference type="AlphaFoldDB" id="A0A067P7H0"/>
<protein>
    <submittedName>
        <fullName evidence="2">Uncharacterized protein</fullName>
    </submittedName>
</protein>
<dbReference type="VEuPathDB" id="FungiDB:PLEOSDRAFT_1091991"/>
<feature type="region of interest" description="Disordered" evidence="1">
    <location>
        <begin position="1"/>
        <end position="113"/>
    </location>
</feature>
<dbReference type="HOGENOM" id="CLU_1949719_0_0_1"/>
<evidence type="ECO:0000313" key="3">
    <source>
        <dbReference type="Proteomes" id="UP000027073"/>
    </source>
</evidence>
<accession>A0A067P7H0</accession>